<evidence type="ECO:0000313" key="3">
    <source>
        <dbReference type="Proteomes" id="UP000527355"/>
    </source>
</evidence>
<sequence length="173" mass="19437">MPRSKIPSTSPLLLHSTGLTLSLIPVVPTVAANGNQDTCLLSPPVRERRRLDTQERFFTAISNSLSSGPRGLHIATWKRETDTHQLGWNGCWRSVTMATVGIIGRDFQMVPGLIYFYAPQVLTNGAVLFIYGCTTNDPKLSGLKMQLFYDISQFMGPEFKQSSVERYFSFMWL</sequence>
<protein>
    <submittedName>
        <fullName evidence="2">Uncharacterized protein</fullName>
    </submittedName>
</protein>
<keyword evidence="1" id="KW-0732">Signal</keyword>
<keyword evidence="3" id="KW-1185">Reference proteome</keyword>
<comment type="caution">
    <text evidence="2">The sequence shown here is derived from an EMBL/GenBank/DDBJ whole genome shotgun (WGS) entry which is preliminary data.</text>
</comment>
<dbReference type="EMBL" id="JABWUV010000002">
    <property type="protein sequence ID" value="KAF6378785.1"/>
    <property type="molecule type" value="Genomic_DNA"/>
</dbReference>
<evidence type="ECO:0000256" key="1">
    <source>
        <dbReference type="SAM" id="SignalP"/>
    </source>
</evidence>
<accession>A0A7J7ZXK1</accession>
<evidence type="ECO:0000313" key="2">
    <source>
        <dbReference type="EMBL" id="KAF6378785.1"/>
    </source>
</evidence>
<organism evidence="2 3">
    <name type="scientific">Myotis myotis</name>
    <name type="common">Greater mouse-eared bat</name>
    <name type="synonym">Vespertilio myotis</name>
    <dbReference type="NCBI Taxonomy" id="51298"/>
    <lineage>
        <taxon>Eukaryota</taxon>
        <taxon>Metazoa</taxon>
        <taxon>Chordata</taxon>
        <taxon>Craniata</taxon>
        <taxon>Vertebrata</taxon>
        <taxon>Euteleostomi</taxon>
        <taxon>Mammalia</taxon>
        <taxon>Eutheria</taxon>
        <taxon>Laurasiatheria</taxon>
        <taxon>Chiroptera</taxon>
        <taxon>Yangochiroptera</taxon>
        <taxon>Vespertilionidae</taxon>
        <taxon>Myotis</taxon>
    </lineage>
</organism>
<dbReference type="Proteomes" id="UP000527355">
    <property type="component" value="Unassembled WGS sequence"/>
</dbReference>
<feature type="signal peptide" evidence="1">
    <location>
        <begin position="1"/>
        <end position="22"/>
    </location>
</feature>
<proteinExistence type="predicted"/>
<feature type="chain" id="PRO_5029688606" evidence="1">
    <location>
        <begin position="23"/>
        <end position="173"/>
    </location>
</feature>
<gene>
    <name evidence="2" type="ORF">mMyoMyo1_009690</name>
</gene>
<dbReference type="AlphaFoldDB" id="A0A7J7ZXK1"/>
<reference evidence="2 3" key="1">
    <citation type="journal article" date="2020" name="Nature">
        <title>Six reference-quality genomes reveal evolution of bat adaptations.</title>
        <authorList>
            <person name="Jebb D."/>
            <person name="Huang Z."/>
            <person name="Pippel M."/>
            <person name="Hughes G.M."/>
            <person name="Lavrichenko K."/>
            <person name="Devanna P."/>
            <person name="Winkler S."/>
            <person name="Jermiin L.S."/>
            <person name="Skirmuntt E.C."/>
            <person name="Katzourakis A."/>
            <person name="Burkitt-Gray L."/>
            <person name="Ray D.A."/>
            <person name="Sullivan K.A.M."/>
            <person name="Roscito J.G."/>
            <person name="Kirilenko B.M."/>
            <person name="Davalos L.M."/>
            <person name="Corthals A.P."/>
            <person name="Power M.L."/>
            <person name="Jones G."/>
            <person name="Ransome R.D."/>
            <person name="Dechmann D.K.N."/>
            <person name="Locatelli A.G."/>
            <person name="Puechmaille S.J."/>
            <person name="Fedrigo O."/>
            <person name="Jarvis E.D."/>
            <person name="Hiller M."/>
            <person name="Vernes S.C."/>
            <person name="Myers E.W."/>
            <person name="Teeling E.C."/>
        </authorList>
    </citation>
    <scope>NUCLEOTIDE SEQUENCE [LARGE SCALE GENOMIC DNA]</scope>
    <source>
        <strain evidence="2">MMyoMyo1</strain>
        <tissue evidence="2">Flight muscle</tissue>
    </source>
</reference>
<name>A0A7J7ZXK1_MYOMY</name>